<dbReference type="InterPro" id="IPR018098">
    <property type="entry name" value="Ribosomal_eS24_CS"/>
</dbReference>
<dbReference type="InterPro" id="IPR001976">
    <property type="entry name" value="Ribosomal_eS24"/>
</dbReference>
<evidence type="ECO:0000256" key="5">
    <source>
        <dbReference type="ARBA" id="ARBA00023274"/>
    </source>
</evidence>
<dbReference type="InterPro" id="IPR029510">
    <property type="entry name" value="Ald_DH_CS_GLU"/>
</dbReference>
<evidence type="ECO:0000256" key="3">
    <source>
        <dbReference type="ARBA" id="ARBA00022980"/>
    </source>
</evidence>
<dbReference type="InterPro" id="IPR015590">
    <property type="entry name" value="Aldehyde_DH_dom"/>
</dbReference>
<dbReference type="InterPro" id="IPR012678">
    <property type="entry name" value="Ribosomal_uL23/eL15/eS24_sf"/>
</dbReference>
<dbReference type="InterPro" id="IPR016161">
    <property type="entry name" value="Ald_DH/histidinol_DH"/>
</dbReference>
<dbReference type="GO" id="GO:0016620">
    <property type="term" value="F:oxidoreductase activity, acting on the aldehyde or oxo group of donors, NAD or NADP as acceptor"/>
    <property type="evidence" value="ECO:0007669"/>
    <property type="project" value="InterPro"/>
</dbReference>
<dbReference type="InterPro" id="IPR016162">
    <property type="entry name" value="Ald_DH_N"/>
</dbReference>
<dbReference type="GO" id="GO:0003735">
    <property type="term" value="F:structural constituent of ribosome"/>
    <property type="evidence" value="ECO:0007669"/>
    <property type="project" value="InterPro"/>
</dbReference>
<dbReference type="AlphaFoldDB" id="A0A8F2VYC5"/>
<dbReference type="GO" id="GO:0006412">
    <property type="term" value="P:translation"/>
    <property type="evidence" value="ECO:0007669"/>
    <property type="project" value="InterPro"/>
</dbReference>
<dbReference type="EMBL" id="CP076749">
    <property type="protein sequence ID" value="QWW22134.1"/>
    <property type="molecule type" value="Genomic_DNA"/>
</dbReference>
<dbReference type="SUPFAM" id="SSF53720">
    <property type="entry name" value="ALDH-like"/>
    <property type="match status" value="1"/>
</dbReference>
<evidence type="ECO:0000313" key="10">
    <source>
        <dbReference type="EMBL" id="QWW22134.1"/>
    </source>
</evidence>
<evidence type="ECO:0000256" key="1">
    <source>
        <dbReference type="ARBA" id="ARBA00009680"/>
    </source>
</evidence>
<sequence length="647" mass="71189">MLIRHSLKQTYRNGAGACLAAARHYSSLPLTVPIKLPNGTSYEQPTGLFINNEFVHPVQKKSFEVISPATEEEITHVYEAREEDVDNAVKAAQAAFEGGWSGSDPSVRATALHKMADLIDQNAETFAHIESLDNGKSLQNARGDVALCASIFRSTAGWADKILGSVIESGDSHFNYTRREPLGVCGQIIPWNFPLLMFTWKVAPALATNNTVVLKTSETTPLSALYFCKLIQEENVLPPGVLNVVNGFGKITGNAITDHPGIRKVAFTGSTATGKAIMAKCANTLKKVTLELGGKSPHIIFNDANIENSIKNVIAGIFYNSGEVCCAGSRLYIQEGIYDEFVTKFVAAAEAVKVGNPFDEDTLQGAQNSWNQMDKILKYIESGKAEGAKLLYGGERTEGKGFFIKPTIFGDVTEKMKIVTEEIFGPVITVHKFKTIDDAVRLANDTEYGLAAGIQSENVHTCHDVARRLKAGTVWVNTYNDFHPMVPFGGFGSSGMGREMGKEVLDNYTQTKASDAVTIRTRKVITNPLLSRRQFVIDVLHPNRPNVSKDELREKLSELYKADKDAISVFGFRTHFGGGKSTGFGLIYQSVADAKRFEPTYRLVRYGLAEKVEKTSRQQRKQKKNREKKVFGTLTTHAKKLAKRNAD</sequence>
<dbReference type="PROSITE" id="PS00687">
    <property type="entry name" value="ALDEHYDE_DEHYDR_GLU"/>
    <property type="match status" value="1"/>
</dbReference>
<evidence type="ECO:0000256" key="2">
    <source>
        <dbReference type="ARBA" id="ARBA00009986"/>
    </source>
</evidence>
<dbReference type="InterPro" id="IPR053709">
    <property type="entry name" value="eRP_eS24_sf"/>
</dbReference>
<gene>
    <name evidence="10" type="ORF">CA7LBN_000880</name>
</gene>
<dbReference type="Gene3D" id="3.30.70.3370">
    <property type="match status" value="1"/>
</dbReference>
<dbReference type="PROSITE" id="PS00070">
    <property type="entry name" value="ALDEHYDE_DEHYDR_CYS"/>
    <property type="match status" value="1"/>
</dbReference>
<proteinExistence type="inferred from homology"/>
<evidence type="ECO:0000259" key="9">
    <source>
        <dbReference type="Pfam" id="PF00171"/>
    </source>
</evidence>
<dbReference type="PANTHER" id="PTHR11699">
    <property type="entry name" value="ALDEHYDE DEHYDROGENASE-RELATED"/>
    <property type="match status" value="1"/>
</dbReference>
<dbReference type="Proteomes" id="UP000825438">
    <property type="component" value="Chromosome I"/>
</dbReference>
<dbReference type="Pfam" id="PF00171">
    <property type="entry name" value="Aldedh"/>
    <property type="match status" value="1"/>
</dbReference>
<feature type="region of interest" description="Disordered" evidence="8">
    <location>
        <begin position="613"/>
        <end position="647"/>
    </location>
</feature>
<organism evidence="10">
    <name type="scientific">Candidozyma auris</name>
    <name type="common">Yeast</name>
    <name type="synonym">Candida auris</name>
    <dbReference type="NCBI Taxonomy" id="498019"/>
    <lineage>
        <taxon>Eukaryota</taxon>
        <taxon>Fungi</taxon>
        <taxon>Dikarya</taxon>
        <taxon>Ascomycota</taxon>
        <taxon>Saccharomycotina</taxon>
        <taxon>Pichiomycetes</taxon>
        <taxon>Metschnikowiaceae</taxon>
        <taxon>Candidozyma</taxon>
    </lineage>
</organism>
<keyword evidence="3" id="KW-0689">Ribosomal protein</keyword>
<dbReference type="GO" id="GO:1990904">
    <property type="term" value="C:ribonucleoprotein complex"/>
    <property type="evidence" value="ECO:0007669"/>
    <property type="project" value="UniProtKB-KW"/>
</dbReference>
<evidence type="ECO:0000256" key="7">
    <source>
        <dbReference type="RuleBase" id="RU003345"/>
    </source>
</evidence>
<dbReference type="FunFam" id="3.40.309.10:FF:000012">
    <property type="entry name" value="Betaine aldehyde dehydrogenase"/>
    <property type="match status" value="1"/>
</dbReference>
<dbReference type="FunFam" id="3.30.70.3370:FF:000001">
    <property type="entry name" value="40S ribosomal protein S24"/>
    <property type="match status" value="1"/>
</dbReference>
<feature type="active site" evidence="6">
    <location>
        <position position="291"/>
    </location>
</feature>
<reference evidence="10" key="1">
    <citation type="submission" date="2021-06" db="EMBL/GenBank/DDBJ databases">
        <title>Candida auris outbreak in lebanese hospital.</title>
        <authorList>
            <person name="Finianos M."/>
        </authorList>
    </citation>
    <scope>NUCLEOTIDE SEQUENCE</scope>
    <source>
        <strain evidence="10">CA7LBN</strain>
    </source>
</reference>
<dbReference type="Gene3D" id="3.40.309.10">
    <property type="entry name" value="Aldehyde Dehydrogenase, Chain A, domain 2"/>
    <property type="match status" value="1"/>
</dbReference>
<dbReference type="HAMAP" id="MF_00545">
    <property type="entry name" value="Ribosomal_eS24"/>
    <property type="match status" value="1"/>
</dbReference>
<accession>A0A8F2VYC5</accession>
<keyword evidence="5" id="KW-0687">Ribonucleoprotein</keyword>
<feature type="compositionally biased region" description="Basic residues" evidence="8">
    <location>
        <begin position="637"/>
        <end position="647"/>
    </location>
</feature>
<evidence type="ECO:0000256" key="8">
    <source>
        <dbReference type="SAM" id="MobiDB-lite"/>
    </source>
</evidence>
<evidence type="ECO:0000256" key="6">
    <source>
        <dbReference type="PROSITE-ProRule" id="PRU10007"/>
    </source>
</evidence>
<comment type="similarity">
    <text evidence="1">Belongs to the eukaryotic ribosomal protein eS24 family.</text>
</comment>
<dbReference type="InterPro" id="IPR016160">
    <property type="entry name" value="Ald_DH_CS_CYS"/>
</dbReference>
<dbReference type="FunFam" id="3.40.605.10:FF:000007">
    <property type="entry name" value="NAD/NADP-dependent betaine aldehyde dehydrogenase"/>
    <property type="match status" value="1"/>
</dbReference>
<dbReference type="PROSITE" id="PS00529">
    <property type="entry name" value="RIBOSOMAL_S24E"/>
    <property type="match status" value="1"/>
</dbReference>
<dbReference type="SUPFAM" id="SSF54189">
    <property type="entry name" value="Ribosomal proteins S24e, L23 and L15e"/>
    <property type="match status" value="1"/>
</dbReference>
<evidence type="ECO:0000256" key="4">
    <source>
        <dbReference type="ARBA" id="ARBA00023002"/>
    </source>
</evidence>
<dbReference type="InterPro" id="IPR016163">
    <property type="entry name" value="Ald_DH_C"/>
</dbReference>
<keyword evidence="4 7" id="KW-0560">Oxidoreductase</keyword>
<protein>
    <recommendedName>
        <fullName evidence="9">Aldehyde dehydrogenase domain-containing protein</fullName>
    </recommendedName>
</protein>
<comment type="similarity">
    <text evidence="2 7">Belongs to the aldehyde dehydrogenase family.</text>
</comment>
<feature type="compositionally biased region" description="Basic residues" evidence="8">
    <location>
        <begin position="617"/>
        <end position="627"/>
    </location>
</feature>
<dbReference type="Gene3D" id="3.40.605.10">
    <property type="entry name" value="Aldehyde Dehydrogenase, Chain A, domain 1"/>
    <property type="match status" value="1"/>
</dbReference>
<dbReference type="CDD" id="cd07091">
    <property type="entry name" value="ALDH_F1-2_Ald2-like"/>
    <property type="match status" value="1"/>
</dbReference>
<dbReference type="GO" id="GO:0005840">
    <property type="term" value="C:ribosome"/>
    <property type="evidence" value="ECO:0007669"/>
    <property type="project" value="UniProtKB-KW"/>
</dbReference>
<dbReference type="Pfam" id="PF01282">
    <property type="entry name" value="Ribosomal_S24e"/>
    <property type="match status" value="1"/>
</dbReference>
<feature type="domain" description="Aldehyde dehydrogenase" evidence="9">
    <location>
        <begin position="57"/>
        <end position="513"/>
    </location>
</feature>
<name>A0A8F2VYC5_CANAR</name>